<accession>A7S511</accession>
<keyword evidence="2" id="KW-0472">Membrane</keyword>
<protein>
    <submittedName>
        <fullName evidence="3">Uncharacterized protein</fullName>
    </submittedName>
</protein>
<keyword evidence="4" id="KW-1185">Reference proteome</keyword>
<sequence>MNLGHKKRTLDWRKTKITPDSDTYMHNAGETDFQIPRQARMARATVITNLSLCEFSQEPRLSGIAEEETADSQTQRKSAPSSPSSDCRWVESPESGDDSASTHHDTYRRPSKALLYVVLILCTVSILALVLTILMLFGIVGVVPCNCHTTQGSRSSQATYGVSELQRRVQEMDKNMTELTDRIAFQHPAVEQLWAALNATRTELKELLQVTRPTQATPESSTKSTTIRPEAENNVTTTKPGILENTTSPTRYLDEPTTLPQVDYTSQQLRLLWSADNNTKTQLLALEQQGQQGPPGTKGPQGFMGPRGHNGTAGQQGPQGPPGPKGDTGPAGPGGPRGNQGPPGPSGTGDLTQCVHKTVDSTGVRPGNGADNNAALLIPTDKVVIGASCTSNCAAETIMLSGLHAQSGKNYFNCKCRGQASHFFCSGLMKCQLHYWECPRNEKFKPNINMIK</sequence>
<feature type="compositionally biased region" description="Gly residues" evidence="1">
    <location>
        <begin position="329"/>
        <end position="338"/>
    </location>
</feature>
<reference evidence="3 4" key="1">
    <citation type="journal article" date="2007" name="Science">
        <title>Sea anemone genome reveals ancestral eumetazoan gene repertoire and genomic organization.</title>
        <authorList>
            <person name="Putnam N.H."/>
            <person name="Srivastava M."/>
            <person name="Hellsten U."/>
            <person name="Dirks B."/>
            <person name="Chapman J."/>
            <person name="Salamov A."/>
            <person name="Terry A."/>
            <person name="Shapiro H."/>
            <person name="Lindquist E."/>
            <person name="Kapitonov V.V."/>
            <person name="Jurka J."/>
            <person name="Genikhovich G."/>
            <person name="Grigoriev I.V."/>
            <person name="Lucas S.M."/>
            <person name="Steele R.E."/>
            <person name="Finnerty J.R."/>
            <person name="Technau U."/>
            <person name="Martindale M.Q."/>
            <person name="Rokhsar D.S."/>
        </authorList>
    </citation>
    <scope>NUCLEOTIDE SEQUENCE [LARGE SCALE GENOMIC DNA]</scope>
    <source>
        <strain evidence="4">CH2 X CH6</strain>
    </source>
</reference>
<organism evidence="3 4">
    <name type="scientific">Nematostella vectensis</name>
    <name type="common">Starlet sea anemone</name>
    <dbReference type="NCBI Taxonomy" id="45351"/>
    <lineage>
        <taxon>Eukaryota</taxon>
        <taxon>Metazoa</taxon>
        <taxon>Cnidaria</taxon>
        <taxon>Anthozoa</taxon>
        <taxon>Hexacorallia</taxon>
        <taxon>Actiniaria</taxon>
        <taxon>Edwardsiidae</taxon>
        <taxon>Nematostella</taxon>
    </lineage>
</organism>
<evidence type="ECO:0000313" key="4">
    <source>
        <dbReference type="Proteomes" id="UP000001593"/>
    </source>
</evidence>
<dbReference type="PhylomeDB" id="A7S511"/>
<feature type="region of interest" description="Disordered" evidence="1">
    <location>
        <begin position="288"/>
        <end position="353"/>
    </location>
</feature>
<evidence type="ECO:0000256" key="1">
    <source>
        <dbReference type="SAM" id="MobiDB-lite"/>
    </source>
</evidence>
<dbReference type="eggNOG" id="ENOG502SCQE">
    <property type="taxonomic scope" value="Eukaryota"/>
</dbReference>
<dbReference type="EMBL" id="DS469580">
    <property type="protein sequence ID" value="EDO41287.1"/>
    <property type="molecule type" value="Genomic_DNA"/>
</dbReference>
<feature type="compositionally biased region" description="Polar residues" evidence="1">
    <location>
        <begin position="211"/>
        <end position="250"/>
    </location>
</feature>
<dbReference type="AlphaFoldDB" id="A7S511"/>
<keyword evidence="2" id="KW-0812">Transmembrane</keyword>
<feature type="region of interest" description="Disordered" evidence="1">
    <location>
        <begin position="211"/>
        <end position="259"/>
    </location>
</feature>
<feature type="compositionally biased region" description="Polar residues" evidence="1">
    <location>
        <begin position="71"/>
        <end position="85"/>
    </location>
</feature>
<feature type="region of interest" description="Disordered" evidence="1">
    <location>
        <begin position="64"/>
        <end position="105"/>
    </location>
</feature>
<evidence type="ECO:0000313" key="3">
    <source>
        <dbReference type="EMBL" id="EDO41287.1"/>
    </source>
</evidence>
<feature type="compositionally biased region" description="Low complexity" evidence="1">
    <location>
        <begin position="288"/>
        <end position="301"/>
    </location>
</feature>
<dbReference type="Pfam" id="PF01391">
    <property type="entry name" value="Collagen"/>
    <property type="match status" value="1"/>
</dbReference>
<keyword evidence="2" id="KW-1133">Transmembrane helix</keyword>
<dbReference type="Proteomes" id="UP000001593">
    <property type="component" value="Unassembled WGS sequence"/>
</dbReference>
<evidence type="ECO:0000256" key="2">
    <source>
        <dbReference type="SAM" id="Phobius"/>
    </source>
</evidence>
<dbReference type="InterPro" id="IPR008160">
    <property type="entry name" value="Collagen"/>
</dbReference>
<dbReference type="InParanoid" id="A7S511"/>
<name>A7S511_NEMVE</name>
<feature type="transmembrane region" description="Helical" evidence="2">
    <location>
        <begin position="113"/>
        <end position="143"/>
    </location>
</feature>
<proteinExistence type="predicted"/>
<gene>
    <name evidence="3" type="ORF">NEMVEDRAFT_v1g242908</name>
</gene>
<dbReference type="HOGENOM" id="CLU_605954_0_0_1"/>
<dbReference type="OMA" id="GANECQE"/>